<dbReference type="CDD" id="cd23385">
    <property type="entry name" value="beta-trefoil_Ricin_MRC-like"/>
    <property type="match status" value="1"/>
</dbReference>
<dbReference type="STRING" id="137246.A0A401S5J0"/>
<dbReference type="Gene3D" id="2.80.10.50">
    <property type="match status" value="1"/>
</dbReference>
<dbReference type="GO" id="GO:0022857">
    <property type="term" value="F:transmembrane transporter activity"/>
    <property type="evidence" value="ECO:0007669"/>
    <property type="project" value="InterPro"/>
</dbReference>
<keyword evidence="2" id="KW-0472">Membrane</keyword>
<dbReference type="AlphaFoldDB" id="A0A401S5J0"/>
<name>A0A401S5J0_CHIPU</name>
<evidence type="ECO:0000313" key="4">
    <source>
        <dbReference type="Proteomes" id="UP000287033"/>
    </source>
</evidence>
<accession>A0A401S5J0</accession>
<feature type="region of interest" description="Disordered" evidence="1">
    <location>
        <begin position="196"/>
        <end position="216"/>
    </location>
</feature>
<dbReference type="InterPro" id="IPR052678">
    <property type="entry name" value="OST-beta_subunit"/>
</dbReference>
<keyword evidence="2" id="KW-1133">Transmembrane helix</keyword>
<dbReference type="GO" id="GO:0046982">
    <property type="term" value="F:protein heterodimerization activity"/>
    <property type="evidence" value="ECO:0007669"/>
    <property type="project" value="InterPro"/>
</dbReference>
<sequence length="271" mass="30843">MMDSCNPDSQLQDWAWKQKRFINQGTRRCLSADQSLLVQTVACENVANLTWTCRKHRLIHTATSMFLIAEGNVVSISEERKKNSKWNSMNNIGICQMLLKRNPETTSAKTQMLLAQFEEALDGVISDGRQNDTQVEETTTEKHQPYPIEDSTNWNYAMLALAFITLFLGFLILVLCSRANKKKKMKEVNELKNRSAAESEALQKTTTRYADEIDDPAETDQMLRAKQAYISFEQVPKSSSPKISSKPGEIMIEWKDGNISSLFMDAKEDDI</sequence>
<keyword evidence="2" id="KW-0812">Transmembrane</keyword>
<protein>
    <submittedName>
        <fullName evidence="3">Uncharacterized protein</fullName>
    </submittedName>
</protein>
<evidence type="ECO:0000313" key="3">
    <source>
        <dbReference type="EMBL" id="GCC25662.1"/>
    </source>
</evidence>
<dbReference type="PROSITE" id="PS50231">
    <property type="entry name" value="RICIN_B_LECTIN"/>
    <property type="match status" value="1"/>
</dbReference>
<dbReference type="GO" id="GO:0015721">
    <property type="term" value="P:bile acid and bile salt transport"/>
    <property type="evidence" value="ECO:0007669"/>
    <property type="project" value="InterPro"/>
</dbReference>
<dbReference type="EMBL" id="BEZZ01000093">
    <property type="protein sequence ID" value="GCC25662.1"/>
    <property type="molecule type" value="Genomic_DNA"/>
</dbReference>
<dbReference type="Pfam" id="PF15048">
    <property type="entry name" value="OSTbeta"/>
    <property type="match status" value="1"/>
</dbReference>
<evidence type="ECO:0000256" key="1">
    <source>
        <dbReference type="SAM" id="MobiDB-lite"/>
    </source>
</evidence>
<organism evidence="3 4">
    <name type="scientific">Chiloscyllium punctatum</name>
    <name type="common">Brownbanded bambooshark</name>
    <name type="synonym">Hemiscyllium punctatum</name>
    <dbReference type="NCBI Taxonomy" id="137246"/>
    <lineage>
        <taxon>Eukaryota</taxon>
        <taxon>Metazoa</taxon>
        <taxon>Chordata</taxon>
        <taxon>Craniata</taxon>
        <taxon>Vertebrata</taxon>
        <taxon>Chondrichthyes</taxon>
        <taxon>Elasmobranchii</taxon>
        <taxon>Galeomorphii</taxon>
        <taxon>Galeoidea</taxon>
        <taxon>Orectolobiformes</taxon>
        <taxon>Hemiscylliidae</taxon>
        <taxon>Chiloscyllium</taxon>
    </lineage>
</organism>
<evidence type="ECO:0000256" key="2">
    <source>
        <dbReference type="SAM" id="Phobius"/>
    </source>
</evidence>
<reference evidence="3 4" key="1">
    <citation type="journal article" date="2018" name="Nat. Ecol. Evol.">
        <title>Shark genomes provide insights into elasmobranch evolution and the origin of vertebrates.</title>
        <authorList>
            <person name="Hara Y"/>
            <person name="Yamaguchi K"/>
            <person name="Onimaru K"/>
            <person name="Kadota M"/>
            <person name="Koyanagi M"/>
            <person name="Keeley SD"/>
            <person name="Tatsumi K"/>
            <person name="Tanaka K"/>
            <person name="Motone F"/>
            <person name="Kageyama Y"/>
            <person name="Nozu R"/>
            <person name="Adachi N"/>
            <person name="Nishimura O"/>
            <person name="Nakagawa R"/>
            <person name="Tanegashima C"/>
            <person name="Kiyatake I"/>
            <person name="Matsumoto R"/>
            <person name="Murakumo K"/>
            <person name="Nishida K"/>
            <person name="Terakita A"/>
            <person name="Kuratani S"/>
            <person name="Sato K"/>
            <person name="Hyodo S Kuraku.S."/>
        </authorList>
    </citation>
    <scope>NUCLEOTIDE SEQUENCE [LARGE SCALE GENOMIC DNA]</scope>
</reference>
<gene>
    <name evidence="3" type="ORF">chiPu_0004073</name>
</gene>
<keyword evidence="4" id="KW-1185">Reference proteome</keyword>
<comment type="caution">
    <text evidence="3">The sequence shown here is derived from an EMBL/GenBank/DDBJ whole genome shotgun (WGS) entry which is preliminary data.</text>
</comment>
<dbReference type="Proteomes" id="UP000287033">
    <property type="component" value="Unassembled WGS sequence"/>
</dbReference>
<proteinExistence type="predicted"/>
<dbReference type="OrthoDB" id="8959236at2759"/>
<dbReference type="InterPro" id="IPR035992">
    <property type="entry name" value="Ricin_B-like_lectins"/>
</dbReference>
<dbReference type="SUPFAM" id="SSF50370">
    <property type="entry name" value="Ricin B-like lectins"/>
    <property type="match status" value="1"/>
</dbReference>
<dbReference type="InterPro" id="IPR029387">
    <property type="entry name" value="OSTbeta"/>
</dbReference>
<feature type="transmembrane region" description="Helical" evidence="2">
    <location>
        <begin position="154"/>
        <end position="176"/>
    </location>
</feature>
<dbReference type="PANTHER" id="PTHR36129:SF3">
    <property type="match status" value="1"/>
</dbReference>
<dbReference type="PANTHER" id="PTHR36129">
    <property type="entry name" value="ORGANIC SOLUTE TRANSPORTER SUBUNIT BETA-RELATED"/>
    <property type="match status" value="1"/>
</dbReference>
<dbReference type="GO" id="GO:0005886">
    <property type="term" value="C:plasma membrane"/>
    <property type="evidence" value="ECO:0007669"/>
    <property type="project" value="InterPro"/>
</dbReference>